<evidence type="ECO:0000256" key="2">
    <source>
        <dbReference type="ARBA" id="ARBA00022598"/>
    </source>
</evidence>
<dbReference type="PANTHER" id="PTHR42918:SF6">
    <property type="entry name" value="ELONGATION FACTOR P--(R)-BETA-LYSINE LIGASE"/>
    <property type="match status" value="1"/>
</dbReference>
<protein>
    <submittedName>
        <fullName evidence="7">Lysyl-tRNA synthetase</fullName>
    </submittedName>
</protein>
<accession>A0A0W0TV56</accession>
<dbReference type="RefSeq" id="WP_058525572.1">
    <property type="nucleotide sequence ID" value="NZ_CAAAHY010000001.1"/>
</dbReference>
<dbReference type="InterPro" id="IPR004525">
    <property type="entry name" value="EpmA"/>
</dbReference>
<dbReference type="GO" id="GO:0004824">
    <property type="term" value="F:lysine-tRNA ligase activity"/>
    <property type="evidence" value="ECO:0007669"/>
    <property type="project" value="InterPro"/>
</dbReference>
<comment type="catalytic activity">
    <reaction evidence="5">
        <text>D-beta-lysine + L-lysyl-[protein] + ATP = N(6)-((3R)-3,6-diaminohexanoyl)-L-lysyl-[protein] + AMP + diphosphate + H(+)</text>
        <dbReference type="Rhea" id="RHEA:83435"/>
        <dbReference type="Rhea" id="RHEA-COMP:9752"/>
        <dbReference type="Rhea" id="RHEA-COMP:20131"/>
        <dbReference type="ChEBI" id="CHEBI:15378"/>
        <dbReference type="ChEBI" id="CHEBI:29969"/>
        <dbReference type="ChEBI" id="CHEBI:30616"/>
        <dbReference type="ChEBI" id="CHEBI:33019"/>
        <dbReference type="ChEBI" id="CHEBI:84138"/>
        <dbReference type="ChEBI" id="CHEBI:156053"/>
        <dbReference type="ChEBI" id="CHEBI:456215"/>
    </reaction>
    <physiologicalReaction direction="left-to-right" evidence="5">
        <dbReference type="Rhea" id="RHEA:83436"/>
    </physiologicalReaction>
</comment>
<dbReference type="OrthoDB" id="9802326at2"/>
<dbReference type="AlphaFoldDB" id="A0A0W0TV56"/>
<keyword evidence="8" id="KW-1185">Reference proteome</keyword>
<dbReference type="InterPro" id="IPR045864">
    <property type="entry name" value="aa-tRNA-synth_II/BPL/LPL"/>
</dbReference>
<evidence type="ECO:0000256" key="5">
    <source>
        <dbReference type="ARBA" id="ARBA00052794"/>
    </source>
</evidence>
<dbReference type="GO" id="GO:0006430">
    <property type="term" value="P:lysyl-tRNA aminoacylation"/>
    <property type="evidence" value="ECO:0007669"/>
    <property type="project" value="InterPro"/>
</dbReference>
<dbReference type="PATRIC" id="fig|448.7.peg.414"/>
<dbReference type="PROSITE" id="PS50862">
    <property type="entry name" value="AA_TRNA_LIGASE_II"/>
    <property type="match status" value="1"/>
</dbReference>
<proteinExistence type="predicted"/>
<dbReference type="PRINTS" id="PR00982">
    <property type="entry name" value="TRNASYNTHLYS"/>
</dbReference>
<dbReference type="GO" id="GO:0005829">
    <property type="term" value="C:cytosol"/>
    <property type="evidence" value="ECO:0007669"/>
    <property type="project" value="TreeGrafter"/>
</dbReference>
<dbReference type="SUPFAM" id="SSF55681">
    <property type="entry name" value="Class II aaRS and biotin synthetases"/>
    <property type="match status" value="1"/>
</dbReference>
<keyword evidence="2" id="KW-0436">Ligase</keyword>
<reference evidence="7 8" key="1">
    <citation type="submission" date="2015-11" db="EMBL/GenBank/DDBJ databases">
        <title>Genomic analysis of 38 Legionella species identifies large and diverse effector repertoires.</title>
        <authorList>
            <person name="Burstein D."/>
            <person name="Amaro F."/>
            <person name="Zusman T."/>
            <person name="Lifshitz Z."/>
            <person name="Cohen O."/>
            <person name="Gilbert J.A."/>
            <person name="Pupko T."/>
            <person name="Shuman H.A."/>
            <person name="Segal G."/>
        </authorList>
    </citation>
    <scope>NUCLEOTIDE SEQUENCE [LARGE SCALE GENOMIC DNA]</scope>
    <source>
        <strain evidence="7 8">SE-32A-C8</strain>
    </source>
</reference>
<sequence>MTTNETHESWQPSAELHLLHQRAQTMQAIRHFFNHRGYLEVETPIMCRFGITDVYLSNIVATFRNKPYCLQTSPEYAMKRLLAAGSGPIYQLARVFRDDELGRWHNPEFTLLEWYQLGIDHHALMTEVDALLQQVLSCPPLIKKTYCQAFLETCGLHPVEAGIDDFKSTLRRYQLDNVLDEAEEDRDQYLFLLMSHVVEPQLGHLPAPVAVYDFPASQAALAKINAQGFADRFEVYFRGVELANGFHELTDARAQQQRFDQDLAIRQRQGLPSPAVDSYLLAALKHGLPPCSGVALGIDRLLALAFNQPALARVMAFDFSRA</sequence>
<comment type="subunit">
    <text evidence="1">Homodimer.</text>
</comment>
<keyword evidence="3" id="KW-0547">Nucleotide-binding</keyword>
<comment type="caution">
    <text evidence="7">The sequence shown here is derived from an EMBL/GenBank/DDBJ whole genome shotgun (WGS) entry which is preliminary data.</text>
</comment>
<evidence type="ECO:0000256" key="4">
    <source>
        <dbReference type="ARBA" id="ARBA00022840"/>
    </source>
</evidence>
<evidence type="ECO:0000256" key="3">
    <source>
        <dbReference type="ARBA" id="ARBA00022741"/>
    </source>
</evidence>
<evidence type="ECO:0000313" key="7">
    <source>
        <dbReference type="EMBL" id="KTC99497.1"/>
    </source>
</evidence>
<dbReference type="InterPro" id="IPR018149">
    <property type="entry name" value="Lys-tRNA-synth_II_C"/>
</dbReference>
<dbReference type="InterPro" id="IPR004364">
    <property type="entry name" value="Aa-tRNA-synt_II"/>
</dbReference>
<dbReference type="PANTHER" id="PTHR42918">
    <property type="entry name" value="LYSYL-TRNA SYNTHETASE"/>
    <property type="match status" value="1"/>
</dbReference>
<dbReference type="GO" id="GO:0000049">
    <property type="term" value="F:tRNA binding"/>
    <property type="evidence" value="ECO:0007669"/>
    <property type="project" value="TreeGrafter"/>
</dbReference>
<dbReference type="NCBIfam" id="NF006828">
    <property type="entry name" value="PRK09350.1"/>
    <property type="match status" value="1"/>
</dbReference>
<dbReference type="EMBL" id="LNYA01000003">
    <property type="protein sequence ID" value="KTC99497.1"/>
    <property type="molecule type" value="Genomic_DNA"/>
</dbReference>
<dbReference type="Pfam" id="PF00152">
    <property type="entry name" value="tRNA-synt_2"/>
    <property type="match status" value="1"/>
</dbReference>
<feature type="domain" description="Aminoacyl-transfer RNA synthetases class-II family profile" evidence="6">
    <location>
        <begin position="27"/>
        <end position="322"/>
    </location>
</feature>
<dbReference type="Proteomes" id="UP000054773">
    <property type="component" value="Unassembled WGS sequence"/>
</dbReference>
<dbReference type="GO" id="GO:0005524">
    <property type="term" value="F:ATP binding"/>
    <property type="evidence" value="ECO:0007669"/>
    <property type="project" value="UniProtKB-KW"/>
</dbReference>
<name>A0A0W0TV56_LEGER</name>
<dbReference type="Gene3D" id="3.30.930.10">
    <property type="entry name" value="Bira Bifunctional Protein, Domain 2"/>
    <property type="match status" value="1"/>
</dbReference>
<dbReference type="InterPro" id="IPR006195">
    <property type="entry name" value="aa-tRNA-synth_II"/>
</dbReference>
<gene>
    <name evidence="7" type="primary">poxA</name>
    <name evidence="7" type="ORF">Lery_0398</name>
</gene>
<evidence type="ECO:0000313" key="8">
    <source>
        <dbReference type="Proteomes" id="UP000054773"/>
    </source>
</evidence>
<keyword evidence="7" id="KW-0030">Aminoacyl-tRNA synthetase</keyword>
<dbReference type="FunFam" id="3.30.930.10:FF:000017">
    <property type="entry name" value="Elongation factor P--(R)-beta-lysine ligase"/>
    <property type="match status" value="1"/>
</dbReference>
<dbReference type="NCBIfam" id="TIGR00462">
    <property type="entry name" value="genX"/>
    <property type="match status" value="1"/>
</dbReference>
<organism evidence="7 8">
    <name type="scientific">Legionella erythra</name>
    <dbReference type="NCBI Taxonomy" id="448"/>
    <lineage>
        <taxon>Bacteria</taxon>
        <taxon>Pseudomonadati</taxon>
        <taxon>Pseudomonadota</taxon>
        <taxon>Gammaproteobacteria</taxon>
        <taxon>Legionellales</taxon>
        <taxon>Legionellaceae</taxon>
        <taxon>Legionella</taxon>
    </lineage>
</organism>
<dbReference type="STRING" id="448.Lery_0398"/>
<evidence type="ECO:0000259" key="6">
    <source>
        <dbReference type="PROSITE" id="PS50862"/>
    </source>
</evidence>
<evidence type="ECO:0000256" key="1">
    <source>
        <dbReference type="ARBA" id="ARBA00011738"/>
    </source>
</evidence>
<keyword evidence="4" id="KW-0067">ATP-binding</keyword>